<organism evidence="1">
    <name type="scientific">bioreactor metagenome</name>
    <dbReference type="NCBI Taxonomy" id="1076179"/>
    <lineage>
        <taxon>unclassified sequences</taxon>
        <taxon>metagenomes</taxon>
        <taxon>ecological metagenomes</taxon>
    </lineage>
</organism>
<reference evidence="1" key="1">
    <citation type="submission" date="2019-08" db="EMBL/GenBank/DDBJ databases">
        <authorList>
            <person name="Kucharzyk K."/>
            <person name="Murdoch R.W."/>
            <person name="Higgins S."/>
            <person name="Loffler F."/>
        </authorList>
    </citation>
    <scope>NUCLEOTIDE SEQUENCE</scope>
</reference>
<comment type="caution">
    <text evidence="1">The sequence shown here is derived from an EMBL/GenBank/DDBJ whole genome shotgun (WGS) entry which is preliminary data.</text>
</comment>
<gene>
    <name evidence="1" type="ORF">SDC9_37018</name>
</gene>
<dbReference type="EMBL" id="VSSQ01000316">
    <property type="protein sequence ID" value="MPL90959.1"/>
    <property type="molecule type" value="Genomic_DNA"/>
</dbReference>
<accession>A0A644VHU4</accession>
<sequence length="128" mass="14854">MGEKTNLSFEGTWKSHEHTVEVKLPMILFEEDGTHIMYCPALDVSGYGYNETEAKRSFELSFAEFLKFTTNKRTLHKVLTAMGWSIRSKSKPMIPPPISRLLEDNENFRNIFDNYPYRKVDESLCIPA</sequence>
<evidence type="ECO:0000313" key="1">
    <source>
        <dbReference type="EMBL" id="MPL90959.1"/>
    </source>
</evidence>
<proteinExistence type="predicted"/>
<dbReference type="AlphaFoldDB" id="A0A644VHU4"/>
<name>A0A644VHU4_9ZZZZ</name>
<protein>
    <submittedName>
        <fullName evidence="1">Uncharacterized protein</fullName>
    </submittedName>
</protein>